<feature type="active site" evidence="5">
    <location>
        <position position="263"/>
    </location>
</feature>
<sequence length="292" mass="33653">MDSGGTVPSKIPVYFQHNRGFIYDVEDYLTLRFTHRIAGNLIGVPASKPRNSHVFGLPAALSAYELKLALEKGLVALVDRTSGLERDPDDGLRQQYEELVRRQVAEQKAPVVEKRIREFRSYLPKIVEGKRKKMVKSGVKEEDILIDPEQLIAEERRKVEAMEFDRLIQIPMEHPLNIERAIIDFDLSGDHERLKYRVFRDIWEKQNVYISGGDAFGCDFLLYPADPLYYHASHMIHVLADADHRLDVKYMIRCCRLSVVVNKICVFAYAQCDTGDICYQTVEWEGNVGNEF</sequence>
<dbReference type="Pfam" id="PF01974">
    <property type="entry name" value="tRNA_int_endo"/>
    <property type="match status" value="1"/>
</dbReference>
<evidence type="ECO:0000256" key="1">
    <source>
        <dbReference type="ARBA" id="ARBA00008078"/>
    </source>
</evidence>
<proteinExistence type="inferred from homology"/>
<organism evidence="8">
    <name type="scientific">Culex pipiens</name>
    <name type="common">House mosquito</name>
    <dbReference type="NCBI Taxonomy" id="7175"/>
    <lineage>
        <taxon>Eukaryota</taxon>
        <taxon>Metazoa</taxon>
        <taxon>Ecdysozoa</taxon>
        <taxon>Arthropoda</taxon>
        <taxon>Hexapoda</taxon>
        <taxon>Insecta</taxon>
        <taxon>Pterygota</taxon>
        <taxon>Neoptera</taxon>
        <taxon>Endopterygota</taxon>
        <taxon>Diptera</taxon>
        <taxon>Nematocera</taxon>
        <taxon>Culicoidea</taxon>
        <taxon>Culicidae</taxon>
        <taxon>Culicinae</taxon>
        <taxon>Culicini</taxon>
        <taxon>Culex</taxon>
        <taxon>Culex</taxon>
    </lineage>
</organism>
<dbReference type="InterPro" id="IPR016690">
    <property type="entry name" value="TSEN34"/>
</dbReference>
<keyword evidence="2 4" id="KW-0819">tRNA processing</keyword>
<feature type="domain" description="tRNA intron endonuclease catalytic" evidence="6">
    <location>
        <begin position="194"/>
        <end position="277"/>
    </location>
</feature>
<dbReference type="AlphaFoldDB" id="A0A8D8BE05"/>
<dbReference type="EC" id="4.6.1.16" evidence="4"/>
<dbReference type="EMBL" id="HBUE01184200">
    <property type="protein sequence ID" value="CAG6521967.1"/>
    <property type="molecule type" value="Transcribed_RNA"/>
</dbReference>
<dbReference type="EMBL" id="HBUE01070885">
    <property type="protein sequence ID" value="CAG6472566.1"/>
    <property type="molecule type" value="Transcribed_RNA"/>
</dbReference>
<dbReference type="CDD" id="cd22363">
    <property type="entry name" value="tRNA-intron_lyase_C"/>
    <property type="match status" value="1"/>
</dbReference>
<dbReference type="Gene3D" id="3.40.1350.10">
    <property type="match status" value="1"/>
</dbReference>
<dbReference type="GO" id="GO:0000214">
    <property type="term" value="C:tRNA-intron endonuclease complex"/>
    <property type="evidence" value="ECO:0007669"/>
    <property type="project" value="UniProtKB-UniRule"/>
</dbReference>
<dbReference type="GO" id="GO:0000379">
    <property type="term" value="P:tRNA-type intron splice site recognition and cleavage"/>
    <property type="evidence" value="ECO:0007669"/>
    <property type="project" value="UniProtKB-UniRule"/>
</dbReference>
<dbReference type="InterPro" id="IPR059049">
    <property type="entry name" value="TSEN34_N"/>
</dbReference>
<feature type="domain" description="TSEN34 N-terminal" evidence="7">
    <location>
        <begin position="11"/>
        <end position="79"/>
    </location>
</feature>
<name>A0A8D8BE05_CULPI</name>
<comment type="similarity">
    <text evidence="1 4">Belongs to the tRNA-intron endonuclease family.</text>
</comment>
<evidence type="ECO:0000259" key="7">
    <source>
        <dbReference type="Pfam" id="PF26577"/>
    </source>
</evidence>
<dbReference type="InterPro" id="IPR011856">
    <property type="entry name" value="tRNA_endonuc-like_dom_sf"/>
</dbReference>
<dbReference type="GO" id="GO:0003676">
    <property type="term" value="F:nucleic acid binding"/>
    <property type="evidence" value="ECO:0007669"/>
    <property type="project" value="InterPro"/>
</dbReference>
<keyword evidence="8" id="KW-0378">Hydrolase</keyword>
<dbReference type="EMBL" id="HBUE01184203">
    <property type="protein sequence ID" value="CAG6521969.1"/>
    <property type="molecule type" value="Transcribed_RNA"/>
</dbReference>
<evidence type="ECO:0000256" key="2">
    <source>
        <dbReference type="ARBA" id="ARBA00022694"/>
    </source>
</evidence>
<evidence type="ECO:0000256" key="3">
    <source>
        <dbReference type="ARBA" id="ARBA00023239"/>
    </source>
</evidence>
<dbReference type="SUPFAM" id="SSF53032">
    <property type="entry name" value="tRNA-intron endonuclease catalytic domain-like"/>
    <property type="match status" value="1"/>
</dbReference>
<keyword evidence="8" id="KW-0255">Endonuclease</keyword>
<dbReference type="PANTHER" id="PTHR13070:SF0">
    <property type="entry name" value="TRNA-SPLICING ENDONUCLEASE SUBUNIT SEN34"/>
    <property type="match status" value="1"/>
</dbReference>
<evidence type="ECO:0000259" key="6">
    <source>
        <dbReference type="Pfam" id="PF01974"/>
    </source>
</evidence>
<keyword evidence="8" id="KW-0540">Nuclease</keyword>
<feature type="active site" evidence="5">
    <location>
        <position position="223"/>
    </location>
</feature>
<keyword evidence="3 4" id="KW-0456">Lyase</keyword>
<feature type="active site" evidence="5">
    <location>
        <position position="231"/>
    </location>
</feature>
<evidence type="ECO:0000256" key="4">
    <source>
        <dbReference type="PIRNR" id="PIRNR017250"/>
    </source>
</evidence>
<evidence type="ECO:0000313" key="8">
    <source>
        <dbReference type="EMBL" id="CAG6472563.1"/>
    </source>
</evidence>
<dbReference type="PIRSF" id="PIRSF017250">
    <property type="entry name" value="tRNA_splic_SEN34"/>
    <property type="match status" value="1"/>
</dbReference>
<reference evidence="8" key="1">
    <citation type="submission" date="2021-05" db="EMBL/GenBank/DDBJ databases">
        <authorList>
            <person name="Alioto T."/>
            <person name="Alioto T."/>
            <person name="Gomez Garrido J."/>
        </authorList>
    </citation>
    <scope>NUCLEOTIDE SEQUENCE</scope>
</reference>
<comment type="function">
    <text evidence="4">Constitutes one of the two catalytic subunit of the tRNA-splicing endonuclease complex, a complex responsible for identification and cleavage of the splice sites in pre-tRNA. It cleaves pre-tRNA at the 5'- and 3'-splice sites to release the intron. The products are an intron and two tRNA half-molecules bearing 2',3'-cyclic phosphate and 5'-OH termini. There are no conserved sequences at the splice sites, but the intron is invariably located at the same site in the gene, placing the splice sites an invariant distance from the constant structural features of the tRNA body.</text>
</comment>
<accession>A0A8D8BE05</accession>
<dbReference type="GO" id="GO:0000213">
    <property type="term" value="F:tRNA-intron lyase activity"/>
    <property type="evidence" value="ECO:0007669"/>
    <property type="project" value="UniProtKB-UniRule"/>
</dbReference>
<dbReference type="PANTHER" id="PTHR13070">
    <property type="entry name" value="TRNA-SPLICING ENDONUCLEASE SUBUNIT SEN34-RELATED"/>
    <property type="match status" value="1"/>
</dbReference>
<dbReference type="InterPro" id="IPR006677">
    <property type="entry name" value="tRNA_intron_Endonuc_cat-like"/>
</dbReference>
<evidence type="ECO:0000256" key="5">
    <source>
        <dbReference type="PIRSR" id="PIRSR017250-50"/>
    </source>
</evidence>
<dbReference type="InterPro" id="IPR036167">
    <property type="entry name" value="tRNA_intron_Endo_cat-like_sf"/>
</dbReference>
<dbReference type="EMBL" id="HBUE01289892">
    <property type="protein sequence ID" value="CAG6573577.1"/>
    <property type="molecule type" value="Transcribed_RNA"/>
</dbReference>
<dbReference type="Pfam" id="PF26577">
    <property type="entry name" value="TSEN34_N"/>
    <property type="match status" value="1"/>
</dbReference>
<dbReference type="EMBL" id="HBUE01070882">
    <property type="protein sequence ID" value="CAG6472563.1"/>
    <property type="molecule type" value="Transcribed_RNA"/>
</dbReference>
<protein>
    <recommendedName>
        <fullName evidence="4">tRNA-splicing endonuclease subunit Sen34</fullName>
        <ecNumber evidence="4">4.6.1.16</ecNumber>
    </recommendedName>
</protein>
<dbReference type="EMBL" id="HBUE01289895">
    <property type="protein sequence ID" value="CAG6573579.1"/>
    <property type="molecule type" value="Transcribed_RNA"/>
</dbReference>